<dbReference type="Gene3D" id="3.30.240.20">
    <property type="entry name" value="bsu07140 like domains"/>
    <property type="match status" value="1"/>
</dbReference>
<evidence type="ECO:0000256" key="4">
    <source>
        <dbReference type="ARBA" id="ARBA00022692"/>
    </source>
</evidence>
<dbReference type="Proteomes" id="UP000199656">
    <property type="component" value="Unassembled WGS sequence"/>
</dbReference>
<keyword evidence="5 7" id="KW-1133">Transmembrane helix</keyword>
<dbReference type="RefSeq" id="WP_089762634.1">
    <property type="nucleotide sequence ID" value="NZ_BKAT01000018.1"/>
</dbReference>
<protein>
    <recommendedName>
        <fullName evidence="8">YetF C-terminal domain-containing protein</fullName>
    </recommendedName>
</protein>
<evidence type="ECO:0000259" key="8">
    <source>
        <dbReference type="Pfam" id="PF04239"/>
    </source>
</evidence>
<comment type="similarity">
    <text evidence="2">Belongs to the UPF0702 family.</text>
</comment>
<dbReference type="PANTHER" id="PTHR34582">
    <property type="entry name" value="UPF0702 TRANSMEMBRANE PROTEIN YCAP"/>
    <property type="match status" value="1"/>
</dbReference>
<feature type="transmembrane region" description="Helical" evidence="7">
    <location>
        <begin position="15"/>
        <end position="34"/>
    </location>
</feature>
<evidence type="ECO:0000256" key="7">
    <source>
        <dbReference type="SAM" id="Phobius"/>
    </source>
</evidence>
<accession>A0A1H4D139</accession>
<dbReference type="STRING" id="408074.SAMN05660909_02885"/>
<keyword evidence="6 7" id="KW-0472">Membrane</keyword>
<evidence type="ECO:0000313" key="9">
    <source>
        <dbReference type="EMBL" id="SEA66291.1"/>
    </source>
</evidence>
<gene>
    <name evidence="9" type="ORF">SAMN05660909_02885</name>
</gene>
<dbReference type="EMBL" id="FNRL01000012">
    <property type="protein sequence ID" value="SEA66291.1"/>
    <property type="molecule type" value="Genomic_DNA"/>
</dbReference>
<dbReference type="InterPro" id="IPR007353">
    <property type="entry name" value="DUF421"/>
</dbReference>
<evidence type="ECO:0000256" key="5">
    <source>
        <dbReference type="ARBA" id="ARBA00022989"/>
    </source>
</evidence>
<dbReference type="GO" id="GO:0005886">
    <property type="term" value="C:plasma membrane"/>
    <property type="evidence" value="ECO:0007669"/>
    <property type="project" value="UniProtKB-SubCell"/>
</dbReference>
<keyword evidence="10" id="KW-1185">Reference proteome</keyword>
<name>A0A1H4D139_9BACT</name>
<keyword evidence="4 7" id="KW-0812">Transmembrane</keyword>
<evidence type="ECO:0000256" key="6">
    <source>
        <dbReference type="ARBA" id="ARBA00023136"/>
    </source>
</evidence>
<dbReference type="PANTHER" id="PTHR34582:SF6">
    <property type="entry name" value="UPF0702 TRANSMEMBRANE PROTEIN YCAP"/>
    <property type="match status" value="1"/>
</dbReference>
<comment type="subcellular location">
    <subcellularLocation>
        <location evidence="1">Cell membrane</location>
        <topology evidence="1">Multi-pass membrane protein</topology>
    </subcellularLocation>
</comment>
<evidence type="ECO:0000313" key="10">
    <source>
        <dbReference type="Proteomes" id="UP000199656"/>
    </source>
</evidence>
<dbReference type="Pfam" id="PF04239">
    <property type="entry name" value="DUF421"/>
    <property type="match status" value="1"/>
</dbReference>
<dbReference type="OrthoDB" id="9793799at2"/>
<organism evidence="9 10">
    <name type="scientific">Chitinophaga terrae</name>
    <name type="common">ex Kim and Jung 2007</name>
    <dbReference type="NCBI Taxonomy" id="408074"/>
    <lineage>
        <taxon>Bacteria</taxon>
        <taxon>Pseudomonadati</taxon>
        <taxon>Bacteroidota</taxon>
        <taxon>Chitinophagia</taxon>
        <taxon>Chitinophagales</taxon>
        <taxon>Chitinophagaceae</taxon>
        <taxon>Chitinophaga</taxon>
    </lineage>
</organism>
<evidence type="ECO:0000256" key="1">
    <source>
        <dbReference type="ARBA" id="ARBA00004651"/>
    </source>
</evidence>
<proteinExistence type="inferred from homology"/>
<dbReference type="AlphaFoldDB" id="A0A1H4D139"/>
<feature type="domain" description="YetF C-terminal" evidence="8">
    <location>
        <begin position="96"/>
        <end position="163"/>
    </location>
</feature>
<sequence>MSILETFWGSGDQLGVLQMTIRAVVLFFITLMLLRLGGMQIFGRKTSFDTIIVIMMGALLSRVIVGASPFLPTVVATAAMVAINRFLSWLASINGKIDLLVKGSPLILFDDGVINWRNMKKANLSYSDLIESLRIETLKESLADIEKAYLETNGQISFVEKNNN</sequence>
<evidence type="ECO:0000256" key="2">
    <source>
        <dbReference type="ARBA" id="ARBA00006448"/>
    </source>
</evidence>
<keyword evidence="3" id="KW-1003">Cell membrane</keyword>
<evidence type="ECO:0000256" key="3">
    <source>
        <dbReference type="ARBA" id="ARBA00022475"/>
    </source>
</evidence>
<dbReference type="InterPro" id="IPR023090">
    <property type="entry name" value="UPF0702_alpha/beta_dom_sf"/>
</dbReference>
<reference evidence="10" key="1">
    <citation type="submission" date="2016-10" db="EMBL/GenBank/DDBJ databases">
        <authorList>
            <person name="Varghese N."/>
            <person name="Submissions S."/>
        </authorList>
    </citation>
    <scope>NUCLEOTIDE SEQUENCE [LARGE SCALE GENOMIC DNA]</scope>
    <source>
        <strain evidence="10">DSM 23920</strain>
    </source>
</reference>